<dbReference type="EMBL" id="JAHXCT010000001">
    <property type="protein sequence ID" value="MBW4768579.1"/>
    <property type="molecule type" value="Genomic_DNA"/>
</dbReference>
<accession>A0ABS6YAI8</accession>
<reference evidence="1 2" key="1">
    <citation type="submission" date="2021-07" db="EMBL/GenBank/DDBJ databases">
        <title>Genomic diversity and antimicrobial resistance of Prevotella spp. isolated from chronic lung disease airways.</title>
        <authorList>
            <person name="Webb K.A."/>
            <person name="Olagoke O.S."/>
            <person name="Baird T."/>
            <person name="Neill J."/>
            <person name="Pham A."/>
            <person name="Wells T.J."/>
            <person name="Ramsay K.A."/>
            <person name="Bell S.C."/>
            <person name="Sarovich D.S."/>
            <person name="Price E.P."/>
        </authorList>
    </citation>
    <scope>NUCLEOTIDE SEQUENCE [LARGE SCALE GENOMIC DNA]</scope>
    <source>
        <strain evidence="1 2">SCHI0011.S.12</strain>
    </source>
</reference>
<evidence type="ECO:0000313" key="1">
    <source>
        <dbReference type="EMBL" id="MBW4768579.1"/>
    </source>
</evidence>
<sequence>MKKNLFAIFLIASIFTISCQNQHEVDNKIQLSKEEVTIWIGQKANIRILSAGSSTFTIKSENDQIARADIIGDVITITARENEGIVNLVLTNKFDEINKTIRVHVKTLSGAWKATGGNVKVDIDNNEGVKETIEEEVLTLISKIHSVGFDNTTHKLTVFTTDHLKYYGIYSFKNMLLEMSYMNRIEKYSVCFLGERNIQLKQDLTDLFAKKYPNTKVNKVEIDRLFTYISF</sequence>
<evidence type="ECO:0000313" key="2">
    <source>
        <dbReference type="Proteomes" id="UP000788426"/>
    </source>
</evidence>
<gene>
    <name evidence="1" type="ORF">KZO38_02210</name>
</gene>
<dbReference type="PROSITE" id="PS51257">
    <property type="entry name" value="PROKAR_LIPOPROTEIN"/>
    <property type="match status" value="1"/>
</dbReference>
<protein>
    <recommendedName>
        <fullName evidence="3">Pilus formation protein N-terminal domain-containing protein</fullName>
    </recommendedName>
</protein>
<name>A0ABS6YAI8_9BACT</name>
<dbReference type="Proteomes" id="UP000788426">
    <property type="component" value="Unassembled WGS sequence"/>
</dbReference>
<evidence type="ECO:0008006" key="3">
    <source>
        <dbReference type="Google" id="ProtNLM"/>
    </source>
</evidence>
<comment type="caution">
    <text evidence="1">The sequence shown here is derived from an EMBL/GenBank/DDBJ whole genome shotgun (WGS) entry which is preliminary data.</text>
</comment>
<proteinExistence type="predicted"/>
<keyword evidence="2" id="KW-1185">Reference proteome</keyword>
<dbReference type="RefSeq" id="WP_025001584.1">
    <property type="nucleotide sequence ID" value="NZ_JAHXCT010000001.1"/>
</dbReference>
<organism evidence="1 2">
    <name type="scientific">Hoylesella nanceiensis</name>
    <dbReference type="NCBI Taxonomy" id="425941"/>
    <lineage>
        <taxon>Bacteria</taxon>
        <taxon>Pseudomonadati</taxon>
        <taxon>Bacteroidota</taxon>
        <taxon>Bacteroidia</taxon>
        <taxon>Bacteroidales</taxon>
        <taxon>Prevotellaceae</taxon>
        <taxon>Hoylesella</taxon>
    </lineage>
</organism>